<dbReference type="PANTHER" id="PTHR38788:SF3">
    <property type="entry name" value="CLR5 DOMAIN-CONTAINING PROTEIN"/>
    <property type="match status" value="1"/>
</dbReference>
<sequence length="530" mass="61311">QNSRHPHYEEGEWEIHRSKIKELYIDKNLSLKETMKTMLDDFAFNPSEKMYKDKFKEWNLSKYLPKGKARFMLSKHEQRKRQLPEGKDTIFIYGEQSWTIERVRKTIKKAKLANHEQDVDTPYDITYRTPQNVPTSPYSTCLSKEGSSPTQKWTPIPRASKSELCFLQLTWNGHSLPDIEVIKRDARRLDYEGDVENAEKRYREALAGLENLLSPTHADTNALAYQLAAFYTGNDRMDDADKVLNWMSEKHMERWGMAHENTMRHSLRVAELLNEWNRTDDATSFLYRVFDAWDKGDYDDPDPSRVNVSRQEPSRAATERPETVDPTGAFTETDDPARVDYQLGLAEAQAIRNDESAEPLLIRLAEQCEKYPQKLSEQILQARNALVKLFKRRGDEEGVKIALRKARDALNSVLASASMKTERLLKVGIRVAALHVERAGSNIAEDMFQLLGDKAEEWFGTDHESTIRLLIHIGKIYQEEDMWSNAEPWFERALSASMTANGVESTMTQRLERALESQRYTIDALTHQEL</sequence>
<organism evidence="3 4">
    <name type="scientific">Glonium stellatum</name>
    <dbReference type="NCBI Taxonomy" id="574774"/>
    <lineage>
        <taxon>Eukaryota</taxon>
        <taxon>Fungi</taxon>
        <taxon>Dikarya</taxon>
        <taxon>Ascomycota</taxon>
        <taxon>Pezizomycotina</taxon>
        <taxon>Dothideomycetes</taxon>
        <taxon>Pleosporomycetidae</taxon>
        <taxon>Gloniales</taxon>
        <taxon>Gloniaceae</taxon>
        <taxon>Glonium</taxon>
    </lineage>
</organism>
<feature type="region of interest" description="Disordered" evidence="1">
    <location>
        <begin position="300"/>
        <end position="333"/>
    </location>
</feature>
<dbReference type="Gene3D" id="1.25.40.10">
    <property type="entry name" value="Tetratricopeptide repeat domain"/>
    <property type="match status" value="2"/>
</dbReference>
<feature type="domain" description="Clr5" evidence="2">
    <location>
        <begin position="12"/>
        <end position="62"/>
    </location>
</feature>
<dbReference type="InterPro" id="IPR011990">
    <property type="entry name" value="TPR-like_helical_dom_sf"/>
</dbReference>
<dbReference type="Pfam" id="PF14420">
    <property type="entry name" value="Clr5"/>
    <property type="match status" value="1"/>
</dbReference>
<gene>
    <name evidence="3" type="ORF">AOQ84DRAFT_274378</name>
</gene>
<dbReference type="OrthoDB" id="5308957at2759"/>
<accession>A0A8E2EP01</accession>
<evidence type="ECO:0000259" key="2">
    <source>
        <dbReference type="Pfam" id="PF14420"/>
    </source>
</evidence>
<keyword evidence="4" id="KW-1185">Reference proteome</keyword>
<reference evidence="3 4" key="1">
    <citation type="journal article" date="2016" name="Nat. Commun.">
        <title>Ectomycorrhizal ecology is imprinted in the genome of the dominant symbiotic fungus Cenococcum geophilum.</title>
        <authorList>
            <consortium name="DOE Joint Genome Institute"/>
            <person name="Peter M."/>
            <person name="Kohler A."/>
            <person name="Ohm R.A."/>
            <person name="Kuo A."/>
            <person name="Krutzmann J."/>
            <person name="Morin E."/>
            <person name="Arend M."/>
            <person name="Barry K.W."/>
            <person name="Binder M."/>
            <person name="Choi C."/>
            <person name="Clum A."/>
            <person name="Copeland A."/>
            <person name="Grisel N."/>
            <person name="Haridas S."/>
            <person name="Kipfer T."/>
            <person name="LaButti K."/>
            <person name="Lindquist E."/>
            <person name="Lipzen A."/>
            <person name="Maire R."/>
            <person name="Meier B."/>
            <person name="Mihaltcheva S."/>
            <person name="Molinier V."/>
            <person name="Murat C."/>
            <person name="Poggeler S."/>
            <person name="Quandt C.A."/>
            <person name="Sperisen C."/>
            <person name="Tritt A."/>
            <person name="Tisserant E."/>
            <person name="Crous P.W."/>
            <person name="Henrissat B."/>
            <person name="Nehls U."/>
            <person name="Egli S."/>
            <person name="Spatafora J.W."/>
            <person name="Grigoriev I.V."/>
            <person name="Martin F.M."/>
        </authorList>
    </citation>
    <scope>NUCLEOTIDE SEQUENCE [LARGE SCALE GENOMIC DNA]</scope>
    <source>
        <strain evidence="3 4">CBS 207.34</strain>
    </source>
</reference>
<dbReference type="Proteomes" id="UP000250140">
    <property type="component" value="Unassembled WGS sequence"/>
</dbReference>
<evidence type="ECO:0000313" key="3">
    <source>
        <dbReference type="EMBL" id="OCL02006.1"/>
    </source>
</evidence>
<dbReference type="InterPro" id="IPR025676">
    <property type="entry name" value="Clr5_dom"/>
</dbReference>
<feature type="non-terminal residue" evidence="3">
    <location>
        <position position="530"/>
    </location>
</feature>
<name>A0A8E2EP01_9PEZI</name>
<dbReference type="EMBL" id="KV751022">
    <property type="protein sequence ID" value="OCL02006.1"/>
    <property type="molecule type" value="Genomic_DNA"/>
</dbReference>
<feature type="non-terminal residue" evidence="3">
    <location>
        <position position="1"/>
    </location>
</feature>
<proteinExistence type="predicted"/>
<evidence type="ECO:0000256" key="1">
    <source>
        <dbReference type="SAM" id="MobiDB-lite"/>
    </source>
</evidence>
<protein>
    <recommendedName>
        <fullName evidence="2">Clr5 domain-containing protein</fullName>
    </recommendedName>
</protein>
<dbReference type="PANTHER" id="PTHR38788">
    <property type="entry name" value="CLR5 DOMAIN-CONTAINING PROTEIN"/>
    <property type="match status" value="1"/>
</dbReference>
<dbReference type="AlphaFoldDB" id="A0A8E2EP01"/>
<dbReference type="SUPFAM" id="SSF48452">
    <property type="entry name" value="TPR-like"/>
    <property type="match status" value="1"/>
</dbReference>
<evidence type="ECO:0000313" key="4">
    <source>
        <dbReference type="Proteomes" id="UP000250140"/>
    </source>
</evidence>